<dbReference type="EMBL" id="VSRR010000809">
    <property type="protein sequence ID" value="MPC19844.1"/>
    <property type="molecule type" value="Genomic_DNA"/>
</dbReference>
<keyword evidence="2" id="KW-1185">Reference proteome</keyword>
<protein>
    <submittedName>
        <fullName evidence="1">Uncharacterized protein</fullName>
    </submittedName>
</protein>
<accession>A0A5B7DF09</accession>
<dbReference type="Proteomes" id="UP000324222">
    <property type="component" value="Unassembled WGS sequence"/>
</dbReference>
<organism evidence="1 2">
    <name type="scientific">Portunus trituberculatus</name>
    <name type="common">Swimming crab</name>
    <name type="synonym">Neptunus trituberculatus</name>
    <dbReference type="NCBI Taxonomy" id="210409"/>
    <lineage>
        <taxon>Eukaryota</taxon>
        <taxon>Metazoa</taxon>
        <taxon>Ecdysozoa</taxon>
        <taxon>Arthropoda</taxon>
        <taxon>Crustacea</taxon>
        <taxon>Multicrustacea</taxon>
        <taxon>Malacostraca</taxon>
        <taxon>Eumalacostraca</taxon>
        <taxon>Eucarida</taxon>
        <taxon>Decapoda</taxon>
        <taxon>Pleocyemata</taxon>
        <taxon>Brachyura</taxon>
        <taxon>Eubrachyura</taxon>
        <taxon>Portunoidea</taxon>
        <taxon>Portunidae</taxon>
        <taxon>Portuninae</taxon>
        <taxon>Portunus</taxon>
    </lineage>
</organism>
<proteinExistence type="predicted"/>
<name>A0A5B7DF09_PORTR</name>
<sequence length="90" mass="10073">MHEERAKARTRHSFSLLIHALCPSLPPMLRPSHHCPLVELVSVLTNCARLTATHCGDMRTNVRLTFINVNVMQSEGIFITTTTTTTTITE</sequence>
<dbReference type="AlphaFoldDB" id="A0A5B7DF09"/>
<evidence type="ECO:0000313" key="2">
    <source>
        <dbReference type="Proteomes" id="UP000324222"/>
    </source>
</evidence>
<evidence type="ECO:0000313" key="1">
    <source>
        <dbReference type="EMBL" id="MPC19844.1"/>
    </source>
</evidence>
<reference evidence="1 2" key="1">
    <citation type="submission" date="2019-05" db="EMBL/GenBank/DDBJ databases">
        <title>Another draft genome of Portunus trituberculatus and its Hox gene families provides insights of decapod evolution.</title>
        <authorList>
            <person name="Jeong J.-H."/>
            <person name="Song I."/>
            <person name="Kim S."/>
            <person name="Choi T."/>
            <person name="Kim D."/>
            <person name="Ryu S."/>
            <person name="Kim W."/>
        </authorList>
    </citation>
    <scope>NUCLEOTIDE SEQUENCE [LARGE SCALE GENOMIC DNA]</scope>
    <source>
        <tissue evidence="1">Muscle</tissue>
    </source>
</reference>
<gene>
    <name evidence="1" type="ORF">E2C01_012775</name>
</gene>
<comment type="caution">
    <text evidence="1">The sequence shown here is derived from an EMBL/GenBank/DDBJ whole genome shotgun (WGS) entry which is preliminary data.</text>
</comment>